<gene>
    <name evidence="2" type="ORF">K503DRAFT_803181</name>
</gene>
<keyword evidence="3" id="KW-1185">Reference proteome</keyword>
<dbReference type="OrthoDB" id="346907at2759"/>
<dbReference type="GO" id="GO:0005524">
    <property type="term" value="F:ATP binding"/>
    <property type="evidence" value="ECO:0007669"/>
    <property type="project" value="InterPro"/>
</dbReference>
<dbReference type="InterPro" id="IPR011009">
    <property type="entry name" value="Kinase-like_dom_sf"/>
</dbReference>
<dbReference type="SUPFAM" id="SSF56112">
    <property type="entry name" value="Protein kinase-like (PK-like)"/>
    <property type="match status" value="1"/>
</dbReference>
<feature type="domain" description="Protein kinase" evidence="1">
    <location>
        <begin position="79"/>
        <end position="354"/>
    </location>
</feature>
<name>A0A1B7MQV9_9AGAM</name>
<dbReference type="STRING" id="1314800.A0A1B7MQV9"/>
<evidence type="ECO:0000259" key="1">
    <source>
        <dbReference type="PROSITE" id="PS50011"/>
    </source>
</evidence>
<evidence type="ECO:0000313" key="2">
    <source>
        <dbReference type="EMBL" id="OAX34966.1"/>
    </source>
</evidence>
<dbReference type="InterPro" id="IPR000719">
    <property type="entry name" value="Prot_kinase_dom"/>
</dbReference>
<evidence type="ECO:0000313" key="3">
    <source>
        <dbReference type="Proteomes" id="UP000092154"/>
    </source>
</evidence>
<keyword evidence="2" id="KW-0808">Transferase</keyword>
<dbReference type="InterPro" id="IPR051681">
    <property type="entry name" value="Ser/Thr_Kinases-Pseudokinases"/>
</dbReference>
<dbReference type="InterPro" id="IPR001245">
    <property type="entry name" value="Ser-Thr/Tyr_kinase_cat_dom"/>
</dbReference>
<sequence>MFGRSSISENLQLEYKGKGLAEASILSQFNYAKMAYWLLPTHIFSVLLPRAWKVQPRTEVSNSGDHHGRLDDLTSYLVKEFTYAIAQGGFGDVWKCRWSVRGKSFDVAVKCVRIDISNDAFKDIVNKRLMDDFSRWNQLKHDRILPLCGISYGFGPVPAIVSPWMDNGSLSTYLDKHYDDLTERDKFTLLADVAAGLQYLHSKGVAHADLTGNNVLVNASGRAQIADYGLFTTCSDLNGTSYIRSNVRWAAPELFDVPDSDTDDTCSSPELGSDIYSFGCIVYQVLSGRQPYHDIRSDHQVVIAILRGVKPKRPVTPVIEDCHWDFIKQCWLEISKRPPIADIRDSMDRCRDAMS</sequence>
<dbReference type="Pfam" id="PF07714">
    <property type="entry name" value="PK_Tyr_Ser-Thr"/>
    <property type="match status" value="1"/>
</dbReference>
<keyword evidence="2" id="KW-0418">Kinase</keyword>
<dbReference type="Gene3D" id="1.10.510.10">
    <property type="entry name" value="Transferase(Phosphotransferase) domain 1"/>
    <property type="match status" value="1"/>
</dbReference>
<accession>A0A1B7MQV9</accession>
<proteinExistence type="predicted"/>
<reference evidence="2 3" key="1">
    <citation type="submission" date="2016-06" db="EMBL/GenBank/DDBJ databases">
        <title>Comparative genomics of the ectomycorrhizal sister species Rhizopogon vinicolor and Rhizopogon vesiculosus (Basidiomycota: Boletales) reveals a divergence of the mating type B locus.</title>
        <authorList>
            <consortium name="DOE Joint Genome Institute"/>
            <person name="Mujic A.B."/>
            <person name="Kuo A."/>
            <person name="Tritt A."/>
            <person name="Lipzen A."/>
            <person name="Chen C."/>
            <person name="Johnson J."/>
            <person name="Sharma A."/>
            <person name="Barry K."/>
            <person name="Grigoriev I.V."/>
            <person name="Spatafora J.W."/>
        </authorList>
    </citation>
    <scope>NUCLEOTIDE SEQUENCE [LARGE SCALE GENOMIC DNA]</scope>
    <source>
        <strain evidence="2 3">AM-OR11-026</strain>
    </source>
</reference>
<dbReference type="PROSITE" id="PS50011">
    <property type="entry name" value="PROTEIN_KINASE_DOM"/>
    <property type="match status" value="1"/>
</dbReference>
<dbReference type="InParanoid" id="A0A1B7MQV9"/>
<dbReference type="EMBL" id="KV448547">
    <property type="protein sequence ID" value="OAX34966.1"/>
    <property type="molecule type" value="Genomic_DNA"/>
</dbReference>
<dbReference type="AlphaFoldDB" id="A0A1B7MQV9"/>
<dbReference type="PANTHER" id="PTHR44329">
    <property type="entry name" value="SERINE/THREONINE-PROTEIN KINASE TNNI3K-RELATED"/>
    <property type="match status" value="1"/>
</dbReference>
<dbReference type="GO" id="GO:0004674">
    <property type="term" value="F:protein serine/threonine kinase activity"/>
    <property type="evidence" value="ECO:0007669"/>
    <property type="project" value="TreeGrafter"/>
</dbReference>
<dbReference type="Proteomes" id="UP000092154">
    <property type="component" value="Unassembled WGS sequence"/>
</dbReference>
<protein>
    <submittedName>
        <fullName evidence="2">Kinase-like protein</fullName>
    </submittedName>
</protein>
<organism evidence="2 3">
    <name type="scientific">Rhizopogon vinicolor AM-OR11-026</name>
    <dbReference type="NCBI Taxonomy" id="1314800"/>
    <lineage>
        <taxon>Eukaryota</taxon>
        <taxon>Fungi</taxon>
        <taxon>Dikarya</taxon>
        <taxon>Basidiomycota</taxon>
        <taxon>Agaricomycotina</taxon>
        <taxon>Agaricomycetes</taxon>
        <taxon>Agaricomycetidae</taxon>
        <taxon>Boletales</taxon>
        <taxon>Suillineae</taxon>
        <taxon>Rhizopogonaceae</taxon>
        <taxon>Rhizopogon</taxon>
    </lineage>
</organism>